<evidence type="ECO:0000313" key="2">
    <source>
        <dbReference type="Proteomes" id="UP000278351"/>
    </source>
</evidence>
<accession>A0A3N4PBF5</accession>
<dbReference type="EMBL" id="RPDH01000003">
    <property type="protein sequence ID" value="RPE05566.1"/>
    <property type="molecule type" value="Genomic_DNA"/>
</dbReference>
<gene>
    <name evidence="1" type="ORF">EGT74_24600</name>
</gene>
<protein>
    <submittedName>
        <fullName evidence="1">Uncharacterized protein</fullName>
    </submittedName>
</protein>
<name>A0A3N4PBF5_9BACT</name>
<dbReference type="RefSeq" id="WP_123849210.1">
    <property type="nucleotide sequence ID" value="NZ_RPDH01000003.1"/>
</dbReference>
<keyword evidence="2" id="KW-1185">Reference proteome</keyword>
<reference evidence="1 2" key="1">
    <citation type="submission" date="2018-11" db="EMBL/GenBank/DDBJ databases">
        <title>Chitinophaga lutea sp.nov., isolate from arsenic contaminated soil.</title>
        <authorList>
            <person name="Zong Y."/>
        </authorList>
    </citation>
    <scope>NUCLEOTIDE SEQUENCE [LARGE SCALE GENOMIC DNA]</scope>
    <source>
        <strain evidence="1 2">ZY74</strain>
    </source>
</reference>
<proteinExistence type="predicted"/>
<comment type="caution">
    <text evidence="1">The sequence shown here is derived from an EMBL/GenBank/DDBJ whole genome shotgun (WGS) entry which is preliminary data.</text>
</comment>
<dbReference type="Proteomes" id="UP000278351">
    <property type="component" value="Unassembled WGS sequence"/>
</dbReference>
<sequence length="133" mass="15351">MKFLTQTKFYDPTAGVRGNCMMACYASFFDLELSQVPAIEELFDDESVSWYERLVNWLNSLGYDEERNHFKQGRPVDPAESGYKDYYFAVGPASRGVHHMVIYRHGKLVHDPHPSREGLLQVDGFITLKKLTQ</sequence>
<evidence type="ECO:0000313" key="1">
    <source>
        <dbReference type="EMBL" id="RPE05566.1"/>
    </source>
</evidence>
<dbReference type="OrthoDB" id="1495490at2"/>
<dbReference type="AlphaFoldDB" id="A0A3N4PBF5"/>
<organism evidence="1 2">
    <name type="scientific">Chitinophaga lutea</name>
    <dbReference type="NCBI Taxonomy" id="2488634"/>
    <lineage>
        <taxon>Bacteria</taxon>
        <taxon>Pseudomonadati</taxon>
        <taxon>Bacteroidota</taxon>
        <taxon>Chitinophagia</taxon>
        <taxon>Chitinophagales</taxon>
        <taxon>Chitinophagaceae</taxon>
        <taxon>Chitinophaga</taxon>
    </lineage>
</organism>